<reference evidence="1" key="1">
    <citation type="submission" date="2025-08" db="UniProtKB">
        <authorList>
            <consortium name="Ensembl"/>
        </authorList>
    </citation>
    <scope>IDENTIFICATION</scope>
</reference>
<evidence type="ECO:0000313" key="1">
    <source>
        <dbReference type="Ensembl" id="ENSPKIP00000020094.1"/>
    </source>
</evidence>
<dbReference type="Proteomes" id="UP000261540">
    <property type="component" value="Unplaced"/>
</dbReference>
<dbReference type="AlphaFoldDB" id="A0A3B3RNP1"/>
<proteinExistence type="predicted"/>
<protein>
    <submittedName>
        <fullName evidence="1">Uncharacterized protein</fullName>
    </submittedName>
</protein>
<dbReference type="GeneTree" id="ENSGT00990000209478"/>
<keyword evidence="2" id="KW-1185">Reference proteome</keyword>
<dbReference type="Ensembl" id="ENSPKIT00000000704.1">
    <property type="protein sequence ID" value="ENSPKIP00000020094.1"/>
    <property type="gene ID" value="ENSPKIG00000005008.1"/>
</dbReference>
<name>A0A3B3RNP1_9TELE</name>
<sequence length="249" mass="27933">MNTIALCNSATLVLVCSRWMWKRMMGDSGPGRIAADGEAERLRARLLGQLAELREKLPAYMDPHFHLRALIWRLHRGLSASLQELCSGLLWRNKGPNISQDPPSFQEALQSMDQAVEGAQQLMVSQLEDVQIQLASTLGPAQRSVSTILVQELEAFRIGFWSRATMLRESLGQEPGWESRMSPGVTQFCLSAKTDIMELRAQLEQHLEGLQQNWHRVSTLQPYAGSSSLGSEFSAKLSFLLRDIRQALD</sequence>
<evidence type="ECO:0000313" key="2">
    <source>
        <dbReference type="Proteomes" id="UP000261540"/>
    </source>
</evidence>
<accession>A0A3B3RNP1</accession>
<organism evidence="1 2">
    <name type="scientific">Paramormyrops kingsleyae</name>
    <dbReference type="NCBI Taxonomy" id="1676925"/>
    <lineage>
        <taxon>Eukaryota</taxon>
        <taxon>Metazoa</taxon>
        <taxon>Chordata</taxon>
        <taxon>Craniata</taxon>
        <taxon>Vertebrata</taxon>
        <taxon>Euteleostomi</taxon>
        <taxon>Actinopterygii</taxon>
        <taxon>Neopterygii</taxon>
        <taxon>Teleostei</taxon>
        <taxon>Osteoglossocephala</taxon>
        <taxon>Osteoglossomorpha</taxon>
        <taxon>Osteoglossiformes</taxon>
        <taxon>Mormyridae</taxon>
        <taxon>Paramormyrops</taxon>
    </lineage>
</organism>
<reference evidence="1" key="2">
    <citation type="submission" date="2025-09" db="UniProtKB">
        <authorList>
            <consortium name="Ensembl"/>
        </authorList>
    </citation>
    <scope>IDENTIFICATION</scope>
</reference>